<dbReference type="SUPFAM" id="SSF50346">
    <property type="entry name" value="PRC-barrel domain"/>
    <property type="match status" value="1"/>
</dbReference>
<keyword evidence="3" id="KW-1185">Reference proteome</keyword>
<dbReference type="AlphaFoldDB" id="A0A0D8ZN09"/>
<dbReference type="EMBL" id="JYON01000026">
    <property type="protein sequence ID" value="KJH70178.1"/>
    <property type="molecule type" value="Genomic_DNA"/>
</dbReference>
<organism evidence="2 3">
    <name type="scientific">Aliterella atlantica CENA595</name>
    <dbReference type="NCBI Taxonomy" id="1618023"/>
    <lineage>
        <taxon>Bacteria</taxon>
        <taxon>Bacillati</taxon>
        <taxon>Cyanobacteriota</taxon>
        <taxon>Cyanophyceae</taxon>
        <taxon>Chroococcidiopsidales</taxon>
        <taxon>Aliterellaceae</taxon>
        <taxon>Aliterella</taxon>
    </lineage>
</organism>
<comment type="caution">
    <text evidence="2">The sequence shown here is derived from an EMBL/GenBank/DDBJ whole genome shotgun (WGS) entry which is preliminary data.</text>
</comment>
<protein>
    <recommendedName>
        <fullName evidence="1">PRC-barrel domain-containing protein</fullName>
    </recommendedName>
</protein>
<sequence length="60" mass="6882">MSVYLNKGDEKIGKISDALVDEEGNFRYFVVDLGSWIFGKKVLMPVGRSRIDYQAERINI</sequence>
<dbReference type="Gene3D" id="3.90.50.10">
    <property type="entry name" value="Photosynthetic Reaction Center, subunit H, domain 2"/>
    <property type="match status" value="1"/>
</dbReference>
<dbReference type="GO" id="GO:0019684">
    <property type="term" value="P:photosynthesis, light reaction"/>
    <property type="evidence" value="ECO:0007669"/>
    <property type="project" value="InterPro"/>
</dbReference>
<proteinExistence type="predicted"/>
<reference evidence="2 3" key="1">
    <citation type="submission" date="2015-02" db="EMBL/GenBank/DDBJ databases">
        <title>Draft genome of a novel marine cyanobacterium (Chroococcales) isolated from South Atlantic Ocean.</title>
        <authorList>
            <person name="Rigonato J."/>
            <person name="Alvarenga D.O."/>
            <person name="Branco L.H."/>
            <person name="Varani A.M."/>
            <person name="Brandini F.P."/>
            <person name="Fiore M.F."/>
        </authorList>
    </citation>
    <scope>NUCLEOTIDE SEQUENCE [LARGE SCALE GENOMIC DNA]</scope>
    <source>
        <strain evidence="2 3">CENA595</strain>
    </source>
</reference>
<name>A0A0D8ZN09_9CYAN</name>
<dbReference type="Pfam" id="PF05239">
    <property type="entry name" value="PRC"/>
    <property type="match status" value="1"/>
</dbReference>
<accession>A0A0D8ZN09</accession>
<dbReference type="STRING" id="1618023.UH38_19470"/>
<evidence type="ECO:0000259" key="1">
    <source>
        <dbReference type="Pfam" id="PF05239"/>
    </source>
</evidence>
<gene>
    <name evidence="2" type="ORF">UH38_19470</name>
</gene>
<dbReference type="Proteomes" id="UP000032452">
    <property type="component" value="Unassembled WGS sequence"/>
</dbReference>
<evidence type="ECO:0000313" key="3">
    <source>
        <dbReference type="Proteomes" id="UP000032452"/>
    </source>
</evidence>
<dbReference type="InterPro" id="IPR011033">
    <property type="entry name" value="PRC_barrel-like_sf"/>
</dbReference>
<evidence type="ECO:0000313" key="2">
    <source>
        <dbReference type="EMBL" id="KJH70178.1"/>
    </source>
</evidence>
<dbReference type="InterPro" id="IPR014747">
    <property type="entry name" value="Bac_photo_RC_H_C"/>
</dbReference>
<dbReference type="GO" id="GO:0030077">
    <property type="term" value="C:plasma membrane light-harvesting complex"/>
    <property type="evidence" value="ECO:0007669"/>
    <property type="project" value="InterPro"/>
</dbReference>
<dbReference type="PATRIC" id="fig|1618023.3.peg.1905"/>
<feature type="domain" description="PRC-barrel" evidence="1">
    <location>
        <begin position="1"/>
        <end position="59"/>
    </location>
</feature>
<dbReference type="InterPro" id="IPR027275">
    <property type="entry name" value="PRC-brl_dom"/>
</dbReference>